<keyword evidence="3" id="KW-0804">Transcription</keyword>
<dbReference type="Pfam" id="PF13545">
    <property type="entry name" value="HTH_Crp_2"/>
    <property type="match status" value="1"/>
</dbReference>
<protein>
    <submittedName>
        <fullName evidence="5">Global nitrogen transcriptional regulator</fullName>
    </submittedName>
</protein>
<dbReference type="SUPFAM" id="SSF51206">
    <property type="entry name" value="cAMP-binding domain-like"/>
    <property type="match status" value="1"/>
</dbReference>
<evidence type="ECO:0000256" key="2">
    <source>
        <dbReference type="ARBA" id="ARBA00023125"/>
    </source>
</evidence>
<feature type="domain" description="HTH crp-type" evidence="4">
    <location>
        <begin position="132"/>
        <end position="205"/>
    </location>
</feature>
<dbReference type="PROSITE" id="PS51063">
    <property type="entry name" value="HTH_CRP_2"/>
    <property type="match status" value="1"/>
</dbReference>
<evidence type="ECO:0000256" key="1">
    <source>
        <dbReference type="ARBA" id="ARBA00023015"/>
    </source>
</evidence>
<organism evidence="5">
    <name type="scientific">Renouxia sp</name>
    <dbReference type="NCBI Taxonomy" id="2485823"/>
    <lineage>
        <taxon>Eukaryota</taxon>
        <taxon>Rhodophyta</taxon>
        <taxon>Florideophyceae</taxon>
        <taxon>Corallinophycidae</taxon>
        <taxon>Rhodogorgonales</taxon>
        <taxon>Rhodogorgonaceae</taxon>
        <taxon>Renouxia</taxon>
    </lineage>
</organism>
<evidence type="ECO:0000259" key="4">
    <source>
        <dbReference type="PROSITE" id="PS51063"/>
    </source>
</evidence>
<dbReference type="AlphaFoldDB" id="A0A3G3MH85"/>
<geneLocation type="plastid" evidence="5"/>
<dbReference type="InterPro" id="IPR036390">
    <property type="entry name" value="WH_DNA-bd_sf"/>
</dbReference>
<name>A0A3G3MH85_9FLOR</name>
<dbReference type="SUPFAM" id="SSF46785">
    <property type="entry name" value="Winged helix' DNA-binding domain"/>
    <property type="match status" value="1"/>
</dbReference>
<dbReference type="Gene3D" id="1.10.10.10">
    <property type="entry name" value="Winged helix-like DNA-binding domain superfamily/Winged helix DNA-binding domain"/>
    <property type="match status" value="1"/>
</dbReference>
<reference evidence="5" key="1">
    <citation type="journal article" date="2018" name="Genome Biol. Evol.">
        <title>Mitochondrial and Plastid Genomes from Coralline Red Algae Provide Insights into the Incongruent Evolutionary Histories of Organelles.</title>
        <authorList>
            <person name="Lee J."/>
            <person name="Song H.J."/>
            <person name="In Park S."/>
            <person name="Lee Y.M."/>
            <person name="Jeong S.Y."/>
            <person name="Oh Cho T."/>
            <person name="Kim J.H."/>
            <person name="Choi H.G."/>
            <person name="Choi C.G."/>
            <person name="Nelson W.A."/>
            <person name="Fredericq S."/>
            <person name="Bhattacharya D."/>
            <person name="Su Yoon H."/>
        </authorList>
    </citation>
    <scope>NUCLEOTIDE SEQUENCE</scope>
</reference>
<dbReference type="EMBL" id="MH281629">
    <property type="protein sequence ID" value="AYR06183.1"/>
    <property type="molecule type" value="Genomic_DNA"/>
</dbReference>
<evidence type="ECO:0000313" key="5">
    <source>
        <dbReference type="EMBL" id="AYR06183.1"/>
    </source>
</evidence>
<sequence>MIQIHDLEQAQIPFEIYTLNKQDSIIITPKNNQLLIILDGLIELLKVFTNQEKVCMSILQRDYILHVYITQTEIPNYYYKASALSRTLIVSIQLKDIINKACEQNNLLKQLTISYSYSIKGYKNMIKILSHRQTKNRIIQLMLVLCEEIGQISSKCITIPLYLSHTTLSIIIGSHRITVTRIMKQLQNKKLISYNRKVLVIYDILKLSQY</sequence>
<dbReference type="GO" id="GO:0006355">
    <property type="term" value="P:regulation of DNA-templated transcription"/>
    <property type="evidence" value="ECO:0007669"/>
    <property type="project" value="InterPro"/>
</dbReference>
<proteinExistence type="predicted"/>
<dbReference type="InterPro" id="IPR036388">
    <property type="entry name" value="WH-like_DNA-bd_sf"/>
</dbReference>
<accession>A0A3G3MH85</accession>
<keyword evidence="1" id="KW-0805">Transcription regulation</keyword>
<gene>
    <name evidence="5" type="primary">ntcA</name>
</gene>
<evidence type="ECO:0000256" key="3">
    <source>
        <dbReference type="ARBA" id="ARBA00023163"/>
    </source>
</evidence>
<keyword evidence="5" id="KW-0934">Plastid</keyword>
<dbReference type="SMART" id="SM00419">
    <property type="entry name" value="HTH_CRP"/>
    <property type="match status" value="1"/>
</dbReference>
<keyword evidence="2" id="KW-0238">DNA-binding</keyword>
<dbReference type="GO" id="GO:0003677">
    <property type="term" value="F:DNA binding"/>
    <property type="evidence" value="ECO:0007669"/>
    <property type="project" value="UniProtKB-KW"/>
</dbReference>
<dbReference type="InterPro" id="IPR012318">
    <property type="entry name" value="HTH_CRP"/>
</dbReference>
<dbReference type="InterPro" id="IPR018490">
    <property type="entry name" value="cNMP-bd_dom_sf"/>
</dbReference>